<dbReference type="EMBL" id="RRYP01016604">
    <property type="protein sequence ID" value="TNV74829.1"/>
    <property type="molecule type" value="Genomic_DNA"/>
</dbReference>
<protein>
    <submittedName>
        <fullName evidence="1">Uncharacterized protein</fullName>
    </submittedName>
</protein>
<name>A0A8J8NHJ7_HALGN</name>
<evidence type="ECO:0000313" key="2">
    <source>
        <dbReference type="Proteomes" id="UP000785679"/>
    </source>
</evidence>
<gene>
    <name evidence="1" type="ORF">FGO68_gene12976</name>
</gene>
<dbReference type="AlphaFoldDB" id="A0A8J8NHJ7"/>
<organism evidence="1 2">
    <name type="scientific">Halteria grandinella</name>
    <dbReference type="NCBI Taxonomy" id="5974"/>
    <lineage>
        <taxon>Eukaryota</taxon>
        <taxon>Sar</taxon>
        <taxon>Alveolata</taxon>
        <taxon>Ciliophora</taxon>
        <taxon>Intramacronucleata</taxon>
        <taxon>Spirotrichea</taxon>
        <taxon>Stichotrichia</taxon>
        <taxon>Sporadotrichida</taxon>
        <taxon>Halteriidae</taxon>
        <taxon>Halteria</taxon>
    </lineage>
</organism>
<dbReference type="Proteomes" id="UP000785679">
    <property type="component" value="Unassembled WGS sequence"/>
</dbReference>
<reference evidence="1" key="1">
    <citation type="submission" date="2019-06" db="EMBL/GenBank/DDBJ databases">
        <authorList>
            <person name="Zheng W."/>
        </authorList>
    </citation>
    <scope>NUCLEOTIDE SEQUENCE</scope>
    <source>
        <strain evidence="1">QDHG01</strain>
    </source>
</reference>
<evidence type="ECO:0000313" key="1">
    <source>
        <dbReference type="EMBL" id="TNV74829.1"/>
    </source>
</evidence>
<keyword evidence="2" id="KW-1185">Reference proteome</keyword>
<accession>A0A8J8NHJ7</accession>
<proteinExistence type="predicted"/>
<comment type="caution">
    <text evidence="1">The sequence shown here is derived from an EMBL/GenBank/DDBJ whole genome shotgun (WGS) entry which is preliminary data.</text>
</comment>
<sequence>MCMMTYSHSKQKQINKQVYIILKMYKEQQINENNQYLDYFKLWITQFNREVIDCNYNISANYAIQNRLIPVIKIFVDLRFDLNGTRIQGFDQIIIFIILAYLSHFL</sequence>